<accession>S4MH14</accession>
<evidence type="ECO:0000313" key="2">
    <source>
        <dbReference type="EMBL" id="EPJ35801.1"/>
    </source>
</evidence>
<sequence>MTRASFVAGPLRTFTNSPQVPNHVPAGRTPPGTFSERVSRPRSVYAFPYDVPTGCSVSTATIVRSSAPTVPVVCSAGRVRSTPAAAALVTGAAALVAGAAAVSASAAVAEVPHVPFAYSPDQPCFTPVVVRGIGVAAAQHRLEQRPVGLGDRVCGATVPQEVQGKQQFDDRGGTETRALVDLFGERARPAVEDRDTGGDAVRNPGGLCHRGGRPRPGDRSRAARERRDRDERRERGGAAQEHTHGCPF</sequence>
<organism evidence="2 3">
    <name type="scientific">Streptomyces afghaniensis 772</name>
    <dbReference type="NCBI Taxonomy" id="1283301"/>
    <lineage>
        <taxon>Bacteria</taxon>
        <taxon>Bacillati</taxon>
        <taxon>Actinomycetota</taxon>
        <taxon>Actinomycetes</taxon>
        <taxon>Kitasatosporales</taxon>
        <taxon>Streptomycetaceae</taxon>
        <taxon>Streptomyces</taxon>
    </lineage>
</organism>
<feature type="region of interest" description="Disordered" evidence="1">
    <location>
        <begin position="184"/>
        <end position="248"/>
    </location>
</feature>
<dbReference type="PATRIC" id="fig|1283301.3.peg.7101"/>
<evidence type="ECO:0000256" key="1">
    <source>
        <dbReference type="SAM" id="MobiDB-lite"/>
    </source>
</evidence>
<dbReference type="AlphaFoldDB" id="S4MH14"/>
<proteinExistence type="predicted"/>
<keyword evidence="3" id="KW-1185">Reference proteome</keyword>
<dbReference type="EMBL" id="AOPY01001609">
    <property type="protein sequence ID" value="EPJ35801.1"/>
    <property type="molecule type" value="Genomic_DNA"/>
</dbReference>
<dbReference type="Proteomes" id="UP000015001">
    <property type="component" value="Unassembled WGS sequence"/>
</dbReference>
<dbReference type="HOGENOM" id="CLU_1119633_0_0_11"/>
<feature type="compositionally biased region" description="Basic and acidic residues" evidence="1">
    <location>
        <begin position="184"/>
        <end position="197"/>
    </location>
</feature>
<feature type="region of interest" description="Disordered" evidence="1">
    <location>
        <begin position="1"/>
        <end position="37"/>
    </location>
</feature>
<comment type="caution">
    <text evidence="2">The sequence shown here is derived from an EMBL/GenBank/DDBJ whole genome shotgun (WGS) entry which is preliminary data.</text>
</comment>
<gene>
    <name evidence="2" type="ORF">STAFG_7152</name>
</gene>
<feature type="compositionally biased region" description="Basic and acidic residues" evidence="1">
    <location>
        <begin position="215"/>
        <end position="248"/>
    </location>
</feature>
<evidence type="ECO:0000313" key="3">
    <source>
        <dbReference type="Proteomes" id="UP000015001"/>
    </source>
</evidence>
<protein>
    <submittedName>
        <fullName evidence="2">Uncharacterized protein</fullName>
    </submittedName>
</protein>
<name>S4MH14_9ACTN</name>
<reference evidence="2 3" key="1">
    <citation type="submission" date="2013-02" db="EMBL/GenBank/DDBJ databases">
        <title>Draft Genome Sequence of Streptomyces afghaniensis, Which Produces Compounds of the Julimycin B-Complex.</title>
        <authorList>
            <person name="Gruening B.A."/>
            <person name="Praeg A."/>
            <person name="Erxleben A."/>
            <person name="Guenther S."/>
            <person name="Fiedler H.-P."/>
            <person name="Goodfellow M."/>
            <person name="Mueller M."/>
        </authorList>
    </citation>
    <scope>NUCLEOTIDE SEQUENCE [LARGE SCALE GENOMIC DNA]</scope>
    <source>
        <strain evidence="2 3">772</strain>
    </source>
</reference>